<comment type="function">
    <text evidence="2 3">Might take part in the signal recognition particle (SRP) pathway. This is inferred from the conservation of its genetic proximity to ftsY/ffh. May be a regulatory protein.</text>
</comment>
<dbReference type="Pfam" id="PF04297">
    <property type="entry name" value="UPF0122"/>
    <property type="match status" value="1"/>
</dbReference>
<comment type="similarity">
    <text evidence="1 3">Belongs to the UPF0122 family.</text>
</comment>
<dbReference type="NCBIfam" id="NF045758">
    <property type="entry name" value="YlxM"/>
    <property type="match status" value="1"/>
</dbReference>
<dbReference type="PANTHER" id="PTHR40083">
    <property type="entry name" value="UPF0122 PROTEIN CBO2450/CLC_2298"/>
    <property type="match status" value="1"/>
</dbReference>
<evidence type="ECO:0000256" key="2">
    <source>
        <dbReference type="ARBA" id="ARBA00024764"/>
    </source>
</evidence>
<name>A0A9D2B9D9_9FIRM</name>
<reference evidence="4" key="2">
    <citation type="submission" date="2021-04" db="EMBL/GenBank/DDBJ databases">
        <authorList>
            <person name="Gilroy R."/>
        </authorList>
    </citation>
    <scope>NUCLEOTIDE SEQUENCE</scope>
    <source>
        <strain evidence="4">CHK191-13928</strain>
    </source>
</reference>
<dbReference type="EMBL" id="DXEM01000023">
    <property type="protein sequence ID" value="HIX67886.1"/>
    <property type="molecule type" value="Genomic_DNA"/>
</dbReference>
<keyword evidence="4" id="KW-0238">DNA-binding</keyword>
<evidence type="ECO:0000313" key="4">
    <source>
        <dbReference type="EMBL" id="HIX67886.1"/>
    </source>
</evidence>
<reference evidence="4" key="1">
    <citation type="journal article" date="2021" name="PeerJ">
        <title>Extensive microbial diversity within the chicken gut microbiome revealed by metagenomics and culture.</title>
        <authorList>
            <person name="Gilroy R."/>
            <person name="Ravi A."/>
            <person name="Getino M."/>
            <person name="Pursley I."/>
            <person name="Horton D.L."/>
            <person name="Alikhan N.F."/>
            <person name="Baker D."/>
            <person name="Gharbi K."/>
            <person name="Hall N."/>
            <person name="Watson M."/>
            <person name="Adriaenssens E.M."/>
            <person name="Foster-Nyarko E."/>
            <person name="Jarju S."/>
            <person name="Secka A."/>
            <person name="Antonio M."/>
            <person name="Oren A."/>
            <person name="Chaudhuri R.R."/>
            <person name="La Ragione R."/>
            <person name="Hildebrand F."/>
            <person name="Pallen M.J."/>
        </authorList>
    </citation>
    <scope>NUCLEOTIDE SEQUENCE</scope>
    <source>
        <strain evidence="4">CHK191-13928</strain>
    </source>
</reference>
<proteinExistence type="inferred from homology"/>
<organism evidence="4 5">
    <name type="scientific">Candidatus Anaerostipes excrementavium</name>
    <dbReference type="NCBI Taxonomy" id="2838463"/>
    <lineage>
        <taxon>Bacteria</taxon>
        <taxon>Bacillati</taxon>
        <taxon>Bacillota</taxon>
        <taxon>Clostridia</taxon>
        <taxon>Lachnospirales</taxon>
        <taxon>Lachnospiraceae</taxon>
        <taxon>Anaerostipes</taxon>
    </lineage>
</organism>
<gene>
    <name evidence="4" type="ORF">H9735_07175</name>
</gene>
<dbReference type="Gene3D" id="1.10.10.10">
    <property type="entry name" value="Winged helix-like DNA-binding domain superfamily/Winged helix DNA-binding domain"/>
    <property type="match status" value="1"/>
</dbReference>
<dbReference type="GO" id="GO:0003677">
    <property type="term" value="F:DNA binding"/>
    <property type="evidence" value="ECO:0007669"/>
    <property type="project" value="UniProtKB-KW"/>
</dbReference>
<evidence type="ECO:0000256" key="3">
    <source>
        <dbReference type="HAMAP-Rule" id="MF_00245"/>
    </source>
</evidence>
<accession>A0A9D2B9D9</accession>
<dbReference type="InterPro" id="IPR007394">
    <property type="entry name" value="UPF0122"/>
</dbReference>
<evidence type="ECO:0000313" key="5">
    <source>
        <dbReference type="Proteomes" id="UP000886721"/>
    </source>
</evidence>
<comment type="caution">
    <text evidence="4">The sequence shown here is derived from an EMBL/GenBank/DDBJ whole genome shotgun (WGS) entry which is preliminary data.</text>
</comment>
<sequence length="117" mass="14090">MERIVEQNLLYDFYGELLTEHQKEIFGEHVLNDMTPTEIAADYGITRQAAYDMIRRCNKILEGYENRLQLVRKFLMTKEKVKEIHTLSQRILHEDKEQMKKDIEQIEYVSNRILEDL</sequence>
<dbReference type="PANTHER" id="PTHR40083:SF1">
    <property type="entry name" value="UPF0122 PROTEIN YLXM"/>
    <property type="match status" value="1"/>
</dbReference>
<protein>
    <recommendedName>
        <fullName evidence="3">UPF0122 protein H9735_07175</fullName>
    </recommendedName>
</protein>
<evidence type="ECO:0000256" key="1">
    <source>
        <dbReference type="ARBA" id="ARBA00008720"/>
    </source>
</evidence>
<dbReference type="HAMAP" id="MF_00245">
    <property type="entry name" value="UPF0122"/>
    <property type="match status" value="1"/>
</dbReference>
<dbReference type="InterPro" id="IPR054831">
    <property type="entry name" value="UPF0122_fam_protein"/>
</dbReference>
<dbReference type="InterPro" id="IPR013324">
    <property type="entry name" value="RNA_pol_sigma_r3/r4-like"/>
</dbReference>
<dbReference type="InterPro" id="IPR036388">
    <property type="entry name" value="WH-like_DNA-bd_sf"/>
</dbReference>
<dbReference type="Proteomes" id="UP000886721">
    <property type="component" value="Unassembled WGS sequence"/>
</dbReference>
<dbReference type="SUPFAM" id="SSF88659">
    <property type="entry name" value="Sigma3 and sigma4 domains of RNA polymerase sigma factors"/>
    <property type="match status" value="1"/>
</dbReference>
<dbReference type="AlphaFoldDB" id="A0A9D2B9D9"/>